<dbReference type="EMBL" id="JANURM010000007">
    <property type="protein sequence ID" value="MDL0089053.1"/>
    <property type="molecule type" value="Genomic_DNA"/>
</dbReference>
<dbReference type="RefSeq" id="WP_284937712.1">
    <property type="nucleotide sequence ID" value="NZ_JANURM010000007.1"/>
</dbReference>
<dbReference type="Proteomes" id="UP001173801">
    <property type="component" value="Unassembled WGS sequence"/>
</dbReference>
<gene>
    <name evidence="1" type="ORF">NYG85_06695</name>
</gene>
<accession>A0ABT7HQB6</accession>
<sequence>MSFGHLLDIGEITPSIFSNLDSFSRISTFLTLYNSCVDKPLKIPLSYAKFRSIKGAFTARIDDLLRFKSGKKCVKFCAISNQIIFAYKSKNYKNISKFIAKEPKYPVAKLIKMLFFNGNFELFFDANFMFSQFVYDKISHKNIDKDISILNNMIRISQNGRNLLCVIPSFRDFCIDEAGVIRDEISTAIRALKEDKFERVYVVMPRNNAFKRHIEVRHCECENHQIKLVPYTISNKIF</sequence>
<organism evidence="1 2">
    <name type="scientific">Campylobacter gastrosuis</name>
    <dbReference type="NCBI Taxonomy" id="2974576"/>
    <lineage>
        <taxon>Bacteria</taxon>
        <taxon>Pseudomonadati</taxon>
        <taxon>Campylobacterota</taxon>
        <taxon>Epsilonproteobacteria</taxon>
        <taxon>Campylobacterales</taxon>
        <taxon>Campylobacteraceae</taxon>
        <taxon>Campylobacter</taxon>
    </lineage>
</organism>
<evidence type="ECO:0000313" key="1">
    <source>
        <dbReference type="EMBL" id="MDL0089053.1"/>
    </source>
</evidence>
<reference evidence="1" key="1">
    <citation type="submission" date="2022-08" db="EMBL/GenBank/DDBJ databases">
        <authorList>
            <person name="Wang H."/>
        </authorList>
    </citation>
    <scope>NUCLEOTIDE SEQUENCE</scope>
    <source>
        <strain evidence="1">PS10</strain>
    </source>
</reference>
<name>A0ABT7HQB6_9BACT</name>
<proteinExistence type="predicted"/>
<protein>
    <submittedName>
        <fullName evidence="1">Uncharacterized protein</fullName>
    </submittedName>
</protein>
<evidence type="ECO:0000313" key="2">
    <source>
        <dbReference type="Proteomes" id="UP001173801"/>
    </source>
</evidence>
<reference evidence="1" key="2">
    <citation type="journal article" date="2023" name="Microorganisms">
        <title>Isolation and Genomic Characteristics of Cat-Borne Campylobacter felis sp. nov. and Sheep-Borne Campylobacter ovis sp. nov.</title>
        <authorList>
            <person name="Wang H."/>
            <person name="Li Y."/>
            <person name="Gu Y."/>
            <person name="Zhou G."/>
            <person name="Chen X."/>
            <person name="Zhang X."/>
            <person name="Shao Z."/>
            <person name="Zhang J."/>
            <person name="Zhang M."/>
        </authorList>
    </citation>
    <scope>NUCLEOTIDE SEQUENCE</scope>
    <source>
        <strain evidence="1">PS10</strain>
    </source>
</reference>
<keyword evidence="2" id="KW-1185">Reference proteome</keyword>
<comment type="caution">
    <text evidence="1">The sequence shown here is derived from an EMBL/GenBank/DDBJ whole genome shotgun (WGS) entry which is preliminary data.</text>
</comment>